<evidence type="ECO:0000313" key="1">
    <source>
        <dbReference type="EMBL" id="KAF7825070.1"/>
    </source>
</evidence>
<organism evidence="1 2">
    <name type="scientific">Senna tora</name>
    <dbReference type="NCBI Taxonomy" id="362788"/>
    <lineage>
        <taxon>Eukaryota</taxon>
        <taxon>Viridiplantae</taxon>
        <taxon>Streptophyta</taxon>
        <taxon>Embryophyta</taxon>
        <taxon>Tracheophyta</taxon>
        <taxon>Spermatophyta</taxon>
        <taxon>Magnoliopsida</taxon>
        <taxon>eudicotyledons</taxon>
        <taxon>Gunneridae</taxon>
        <taxon>Pentapetalae</taxon>
        <taxon>rosids</taxon>
        <taxon>fabids</taxon>
        <taxon>Fabales</taxon>
        <taxon>Fabaceae</taxon>
        <taxon>Caesalpinioideae</taxon>
        <taxon>Cassia clade</taxon>
        <taxon>Senna</taxon>
    </lineage>
</organism>
<accession>A0A834TR51</accession>
<protein>
    <submittedName>
        <fullName evidence="1">Uncharacterized protein</fullName>
    </submittedName>
</protein>
<gene>
    <name evidence="1" type="ORF">G2W53_016234</name>
</gene>
<dbReference type="EMBL" id="JAAIUW010000006">
    <property type="protein sequence ID" value="KAF7825070.1"/>
    <property type="molecule type" value="Genomic_DNA"/>
</dbReference>
<comment type="caution">
    <text evidence="1">The sequence shown here is derived from an EMBL/GenBank/DDBJ whole genome shotgun (WGS) entry which is preliminary data.</text>
</comment>
<dbReference type="Proteomes" id="UP000634136">
    <property type="component" value="Unassembled WGS sequence"/>
</dbReference>
<keyword evidence="2" id="KW-1185">Reference proteome</keyword>
<evidence type="ECO:0000313" key="2">
    <source>
        <dbReference type="Proteomes" id="UP000634136"/>
    </source>
</evidence>
<reference evidence="1" key="1">
    <citation type="submission" date="2020-09" db="EMBL/GenBank/DDBJ databases">
        <title>Genome-Enabled Discovery of Anthraquinone Biosynthesis in Senna tora.</title>
        <authorList>
            <person name="Kang S.-H."/>
            <person name="Pandey R.P."/>
            <person name="Lee C.-M."/>
            <person name="Sim J.-S."/>
            <person name="Jeong J.-T."/>
            <person name="Choi B.-S."/>
            <person name="Jung M."/>
            <person name="Ginzburg D."/>
            <person name="Zhao K."/>
            <person name="Won S.Y."/>
            <person name="Oh T.-J."/>
            <person name="Yu Y."/>
            <person name="Kim N.-H."/>
            <person name="Lee O.R."/>
            <person name="Lee T.-H."/>
            <person name="Bashyal P."/>
            <person name="Kim T.-S."/>
            <person name="Lee W.-H."/>
            <person name="Kawkins C."/>
            <person name="Kim C.-K."/>
            <person name="Kim J.S."/>
            <person name="Ahn B.O."/>
            <person name="Rhee S.Y."/>
            <person name="Sohng J.K."/>
        </authorList>
    </citation>
    <scope>NUCLEOTIDE SEQUENCE</scope>
    <source>
        <tissue evidence="1">Leaf</tissue>
    </source>
</reference>
<sequence>MENGAGSFGEEEGWVKGWFRFGEEEGYGLAGKGNGLGLVRWVWWLVGKGMEDWKVLWVRRGRRGLRFGDMGDGGWFTVWWRGGMGRFGGGGGWVGLVVGWDGCGGWEGARGERRGNGLVGRWVVEVL</sequence>
<dbReference type="AlphaFoldDB" id="A0A834TR51"/>
<proteinExistence type="predicted"/>
<name>A0A834TR51_9FABA</name>